<dbReference type="RefSeq" id="WP_285934089.1">
    <property type="nucleotide sequence ID" value="NZ_JASTZU010000063.1"/>
</dbReference>
<dbReference type="EMBL" id="JASTZU010000063">
    <property type="protein sequence ID" value="MDL4842796.1"/>
    <property type="molecule type" value="Genomic_DNA"/>
</dbReference>
<name>A0ABT7LE23_9BACI</name>
<proteinExistence type="predicted"/>
<protein>
    <submittedName>
        <fullName evidence="1">Uncharacterized protein</fullName>
    </submittedName>
</protein>
<keyword evidence="2" id="KW-1185">Reference proteome</keyword>
<sequence length="67" mass="7672">MELKLAENMLAAEMLRFAQVNVNNQSKEVAEGMIVSAIKILSEKLEHYPYDYVGRELIFITGQEIQL</sequence>
<evidence type="ECO:0000313" key="2">
    <source>
        <dbReference type="Proteomes" id="UP001235343"/>
    </source>
</evidence>
<gene>
    <name evidence="1" type="ORF">QQS35_20385</name>
</gene>
<reference evidence="1 2" key="1">
    <citation type="submission" date="2023-06" db="EMBL/GenBank/DDBJ databases">
        <title>Aquibacillus rhizosphaerae LR5S19.</title>
        <authorList>
            <person name="Sun J.-Q."/>
        </authorList>
    </citation>
    <scope>NUCLEOTIDE SEQUENCE [LARGE SCALE GENOMIC DNA]</scope>
    <source>
        <strain evidence="1 2">LR5S19</strain>
    </source>
</reference>
<evidence type="ECO:0000313" key="1">
    <source>
        <dbReference type="EMBL" id="MDL4842796.1"/>
    </source>
</evidence>
<comment type="caution">
    <text evidence="1">The sequence shown here is derived from an EMBL/GenBank/DDBJ whole genome shotgun (WGS) entry which is preliminary data.</text>
</comment>
<dbReference type="Proteomes" id="UP001235343">
    <property type="component" value="Unassembled WGS sequence"/>
</dbReference>
<accession>A0ABT7LE23</accession>
<organism evidence="1 2">
    <name type="scientific">Aquibacillus rhizosphaerae</name>
    <dbReference type="NCBI Taxonomy" id="3051431"/>
    <lineage>
        <taxon>Bacteria</taxon>
        <taxon>Bacillati</taxon>
        <taxon>Bacillota</taxon>
        <taxon>Bacilli</taxon>
        <taxon>Bacillales</taxon>
        <taxon>Bacillaceae</taxon>
        <taxon>Aquibacillus</taxon>
    </lineage>
</organism>